<dbReference type="EMBL" id="ATDN01000001">
    <property type="protein sequence ID" value="RWA24013.1"/>
    <property type="molecule type" value="Genomic_DNA"/>
</dbReference>
<dbReference type="SMART" id="SM00825">
    <property type="entry name" value="PKS_KS"/>
    <property type="match status" value="1"/>
</dbReference>
<comment type="caution">
    <text evidence="4">The sequence shown here is derived from an EMBL/GenBank/DDBJ whole genome shotgun (WGS) entry which is preliminary data.</text>
</comment>
<dbReference type="AlphaFoldDB" id="A0A439E0Q3"/>
<evidence type="ECO:0000313" key="5">
    <source>
        <dbReference type="Proteomes" id="UP000287177"/>
    </source>
</evidence>
<dbReference type="InterPro" id="IPR016039">
    <property type="entry name" value="Thiolase-like"/>
</dbReference>
<dbReference type="InterPro" id="IPR020841">
    <property type="entry name" value="PKS_Beta-ketoAc_synthase_dom"/>
</dbReference>
<evidence type="ECO:0000256" key="2">
    <source>
        <dbReference type="RuleBase" id="RU003694"/>
    </source>
</evidence>
<organism evidence="4 5">
    <name type="scientific">Mycolicibacterium elephantis DSM 44368</name>
    <dbReference type="NCBI Taxonomy" id="1335622"/>
    <lineage>
        <taxon>Bacteria</taxon>
        <taxon>Bacillati</taxon>
        <taxon>Actinomycetota</taxon>
        <taxon>Actinomycetes</taxon>
        <taxon>Mycobacteriales</taxon>
        <taxon>Mycobacteriaceae</taxon>
        <taxon>Mycolicibacterium</taxon>
    </lineage>
</organism>
<feature type="domain" description="Ketosynthase family 3 (KS3)" evidence="3">
    <location>
        <begin position="10"/>
        <end position="434"/>
    </location>
</feature>
<dbReference type="Proteomes" id="UP000287177">
    <property type="component" value="Unassembled WGS sequence"/>
</dbReference>
<reference evidence="4 5" key="1">
    <citation type="submission" date="2013-06" db="EMBL/GenBank/DDBJ databases">
        <title>The draft sequence of the Mycobacterium elephantis genome.</title>
        <authorList>
            <person name="Pettersson F.B."/>
            <person name="Das S."/>
            <person name="Dasgupta S."/>
            <person name="Bhattacharya A."/>
            <person name="Kirsebom L.A."/>
        </authorList>
    </citation>
    <scope>NUCLEOTIDE SEQUENCE [LARGE SCALE GENOMIC DNA]</scope>
    <source>
        <strain evidence="4 5">DSM 44368</strain>
    </source>
</reference>
<evidence type="ECO:0000313" key="4">
    <source>
        <dbReference type="EMBL" id="RWA24013.1"/>
    </source>
</evidence>
<dbReference type="PANTHER" id="PTHR43775:SF51">
    <property type="entry name" value="INACTIVE PHENOLPHTHIOCEROL SYNTHESIS POLYKETIDE SYNTHASE TYPE I PKS1-RELATED"/>
    <property type="match status" value="1"/>
</dbReference>
<dbReference type="Pfam" id="PF00109">
    <property type="entry name" value="ketoacyl-synt"/>
    <property type="match status" value="1"/>
</dbReference>
<dbReference type="CDD" id="cd00833">
    <property type="entry name" value="PKS"/>
    <property type="match status" value="1"/>
</dbReference>
<dbReference type="InterPro" id="IPR014031">
    <property type="entry name" value="Ketoacyl_synth_C"/>
</dbReference>
<evidence type="ECO:0000256" key="1">
    <source>
        <dbReference type="ARBA" id="ARBA00022679"/>
    </source>
</evidence>
<dbReference type="PROSITE" id="PS52004">
    <property type="entry name" value="KS3_2"/>
    <property type="match status" value="1"/>
</dbReference>
<dbReference type="InterPro" id="IPR050091">
    <property type="entry name" value="PKS_NRPS_Biosynth_Enz"/>
</dbReference>
<dbReference type="SUPFAM" id="SSF53901">
    <property type="entry name" value="Thiolase-like"/>
    <property type="match status" value="1"/>
</dbReference>
<protein>
    <submittedName>
        <fullName evidence="4">Beta-ketoacyl synthase</fullName>
    </submittedName>
</protein>
<comment type="similarity">
    <text evidence="2">Belongs to the thiolase-like superfamily. Beta-ketoacyl-ACP synthases family.</text>
</comment>
<keyword evidence="1 2" id="KW-0808">Transferase</keyword>
<sequence>MPASDPGDPRDPVVIIGMALEAPGGIETADQYWSLLAEQREALSPFPRDRGWPIREVLDGSRRDGFKPIQDLGGFLTGAATFDPEFFSISPREAVAMDPQQRVALRVAWRALENTGMNPDDLSGHDVGCYIGASTTGYGPALAEFTDLTGHLMAGTALGPVSGRIAYTLGLAGPALTIDTSCSSALTAIHVAGQALRSGDCDMALAGGVCVMGSPGFFVEFSKQHALSDDGHCRPYSAHASGTVWAEGAAIFVLQRRSRALRDGHRVLAELRATCLNQDGRSVGLTAPSGPAQARLFQRALEHAGVRPEDIGMIEGHGTATRLGDRTELTSLAQTYGATAPGRGGLLGSVKSNIGHTQAAAGGLGLAKVLVAAEHAAVPATLHTDEASREIDWDSQGLRLATKMTPWPAVDGQRLAAVSAFGMSGTNAHVVVSIPQGATGSEAA</sequence>
<accession>A0A439E0Q3</accession>
<keyword evidence="5" id="KW-1185">Reference proteome</keyword>
<dbReference type="InterPro" id="IPR014030">
    <property type="entry name" value="Ketoacyl_synth_N"/>
</dbReference>
<dbReference type="GO" id="GO:0006633">
    <property type="term" value="P:fatty acid biosynthetic process"/>
    <property type="evidence" value="ECO:0007669"/>
    <property type="project" value="TreeGrafter"/>
</dbReference>
<dbReference type="Pfam" id="PF02801">
    <property type="entry name" value="Ketoacyl-synt_C"/>
    <property type="match status" value="1"/>
</dbReference>
<proteinExistence type="inferred from homology"/>
<dbReference type="PANTHER" id="PTHR43775">
    <property type="entry name" value="FATTY ACID SYNTHASE"/>
    <property type="match status" value="1"/>
</dbReference>
<gene>
    <name evidence="4" type="ORF">MELE44368_02040</name>
</gene>
<evidence type="ECO:0000259" key="3">
    <source>
        <dbReference type="PROSITE" id="PS52004"/>
    </source>
</evidence>
<dbReference type="Gene3D" id="3.40.47.10">
    <property type="match status" value="1"/>
</dbReference>
<dbReference type="GO" id="GO:0004312">
    <property type="term" value="F:fatty acid synthase activity"/>
    <property type="evidence" value="ECO:0007669"/>
    <property type="project" value="TreeGrafter"/>
</dbReference>
<name>A0A439E0Q3_9MYCO</name>
<dbReference type="RefSeq" id="WP_128106932.1">
    <property type="nucleotide sequence ID" value="NZ_ATDN01000001.1"/>
</dbReference>